<keyword evidence="3" id="KW-1185">Reference proteome</keyword>
<reference evidence="2 3" key="1">
    <citation type="journal article" date="2023" name="Int. J. Mol. Sci.">
        <title>De Novo Assembly and Annotation of 11 Diverse Shrub Willow (Salix) Genomes Reveals Novel Gene Organization in Sex-Linked Regions.</title>
        <authorList>
            <person name="Hyden B."/>
            <person name="Feng K."/>
            <person name="Yates T.B."/>
            <person name="Jawdy S."/>
            <person name="Cereghino C."/>
            <person name="Smart L.B."/>
            <person name="Muchero W."/>
        </authorList>
    </citation>
    <scope>NUCLEOTIDE SEQUENCE [LARGE SCALE GENOMIC DNA]</scope>
    <source>
        <tissue evidence="2">Shoot tip</tissue>
    </source>
</reference>
<evidence type="ECO:0000313" key="2">
    <source>
        <dbReference type="EMBL" id="KAJ6431911.1"/>
    </source>
</evidence>
<dbReference type="SUPFAM" id="SSF52540">
    <property type="entry name" value="P-loop containing nucleoside triphosphate hydrolases"/>
    <property type="match status" value="1"/>
</dbReference>
<evidence type="ECO:0000313" key="3">
    <source>
        <dbReference type="Proteomes" id="UP001162972"/>
    </source>
</evidence>
<sequence>MATFSSSPLLLANPDSGLSLLQRTCKIKMLRKTAATPLSITAAASSNDNDYQNSSSKLVTFLGKGGSGKTTSAIFAAQHYAMSGLRTCLVIQTQDPSAEYLLNYKIGTSPTKCSDNLWAVRLETTKMLLEPLDRLKQADSRLKMTQGVLEGVVGEELGVLPAMDSIFAVYALAGLVGSLNVNQTNKDKFDIIVYDGVSTDETLRVIGAASKARLYLKYLRNLAEKTDLGRLAGPSLLRLVDESLSLNGSKYNFEQENEP</sequence>
<protein>
    <recommendedName>
        <fullName evidence="1">ArsA/GET3 Anion-transporting ATPase-like domain-containing protein</fullName>
    </recommendedName>
</protein>
<organism evidence="2 3">
    <name type="scientific">Salix udensis</name>
    <dbReference type="NCBI Taxonomy" id="889485"/>
    <lineage>
        <taxon>Eukaryota</taxon>
        <taxon>Viridiplantae</taxon>
        <taxon>Streptophyta</taxon>
        <taxon>Embryophyta</taxon>
        <taxon>Tracheophyta</taxon>
        <taxon>Spermatophyta</taxon>
        <taxon>Magnoliopsida</taxon>
        <taxon>eudicotyledons</taxon>
        <taxon>Gunneridae</taxon>
        <taxon>Pentapetalae</taxon>
        <taxon>rosids</taxon>
        <taxon>fabids</taxon>
        <taxon>Malpighiales</taxon>
        <taxon>Salicaceae</taxon>
        <taxon>Saliceae</taxon>
        <taxon>Salix</taxon>
    </lineage>
</organism>
<dbReference type="EMBL" id="JAPFFJ010000003">
    <property type="protein sequence ID" value="KAJ6431911.1"/>
    <property type="molecule type" value="Genomic_DNA"/>
</dbReference>
<dbReference type="Gene3D" id="3.40.50.300">
    <property type="entry name" value="P-loop containing nucleotide triphosphate hydrolases"/>
    <property type="match status" value="1"/>
</dbReference>
<accession>A0AAD6KYI1</accession>
<feature type="domain" description="ArsA/GET3 Anion-transporting ATPase-like" evidence="1">
    <location>
        <begin position="57"/>
        <end position="224"/>
    </location>
</feature>
<dbReference type="InterPro" id="IPR053262">
    <property type="entry name" value="ArsA_ATPase-like"/>
</dbReference>
<dbReference type="CDD" id="cd02035">
    <property type="entry name" value="ArsA"/>
    <property type="match status" value="1"/>
</dbReference>
<dbReference type="PANTHER" id="PTHR43868">
    <property type="entry name" value="OS02G0711200 PROTEIN"/>
    <property type="match status" value="1"/>
</dbReference>
<evidence type="ECO:0000259" key="1">
    <source>
        <dbReference type="Pfam" id="PF02374"/>
    </source>
</evidence>
<dbReference type="InterPro" id="IPR025723">
    <property type="entry name" value="ArsA/GET3_ATPase-like"/>
</dbReference>
<name>A0AAD6KYI1_9ROSI</name>
<comment type="caution">
    <text evidence="2">The sequence shown here is derived from an EMBL/GenBank/DDBJ whole genome shotgun (WGS) entry which is preliminary data.</text>
</comment>
<dbReference type="InterPro" id="IPR027417">
    <property type="entry name" value="P-loop_NTPase"/>
</dbReference>
<dbReference type="Proteomes" id="UP001162972">
    <property type="component" value="Chromosome 10"/>
</dbReference>
<proteinExistence type="predicted"/>
<dbReference type="PANTHER" id="PTHR43868:SF1">
    <property type="entry name" value="P-LOOP CONTAINING NUCLEOSIDE TRIPHOSPHATE HYDROLASES SUPERFAMILY PROTEIN"/>
    <property type="match status" value="1"/>
</dbReference>
<dbReference type="Pfam" id="PF02374">
    <property type="entry name" value="ArsA_ATPase"/>
    <property type="match status" value="1"/>
</dbReference>
<dbReference type="AlphaFoldDB" id="A0AAD6KYI1"/>
<gene>
    <name evidence="2" type="ORF">OIU84_019230</name>
</gene>